<reference evidence="3 4" key="1">
    <citation type="submission" date="2019-06" db="EMBL/GenBank/DDBJ databases">
        <title>Sequencing the genomes of 1000 actinobacteria strains.</title>
        <authorList>
            <person name="Klenk H.-P."/>
        </authorList>
    </citation>
    <scope>NUCLEOTIDE SEQUENCE [LARGE SCALE GENOMIC DNA]</scope>
    <source>
        <strain evidence="3 4">DSM 45301</strain>
    </source>
</reference>
<gene>
    <name evidence="3" type="ORF">FB558_6595</name>
</gene>
<name>A0A543DAH8_9PSEU</name>
<keyword evidence="4" id="KW-1185">Reference proteome</keyword>
<keyword evidence="2" id="KW-0812">Transmembrane</keyword>
<feature type="region of interest" description="Disordered" evidence="1">
    <location>
        <begin position="136"/>
        <end position="156"/>
    </location>
</feature>
<evidence type="ECO:0000313" key="3">
    <source>
        <dbReference type="EMBL" id="TQM06344.1"/>
    </source>
</evidence>
<proteinExistence type="predicted"/>
<dbReference type="Proteomes" id="UP000315677">
    <property type="component" value="Unassembled WGS sequence"/>
</dbReference>
<evidence type="ECO:0000256" key="2">
    <source>
        <dbReference type="SAM" id="Phobius"/>
    </source>
</evidence>
<accession>A0A543DAH8</accession>
<evidence type="ECO:0000313" key="4">
    <source>
        <dbReference type="Proteomes" id="UP000315677"/>
    </source>
</evidence>
<organism evidence="3 4">
    <name type="scientific">Pseudonocardia kunmingensis</name>
    <dbReference type="NCBI Taxonomy" id="630975"/>
    <lineage>
        <taxon>Bacteria</taxon>
        <taxon>Bacillati</taxon>
        <taxon>Actinomycetota</taxon>
        <taxon>Actinomycetes</taxon>
        <taxon>Pseudonocardiales</taxon>
        <taxon>Pseudonocardiaceae</taxon>
        <taxon>Pseudonocardia</taxon>
    </lineage>
</organism>
<feature type="compositionally biased region" description="Low complexity" evidence="1">
    <location>
        <begin position="217"/>
        <end position="229"/>
    </location>
</feature>
<feature type="compositionally biased region" description="Pro residues" evidence="1">
    <location>
        <begin position="95"/>
        <end position="121"/>
    </location>
</feature>
<feature type="transmembrane region" description="Helical" evidence="2">
    <location>
        <begin position="6"/>
        <end position="29"/>
    </location>
</feature>
<dbReference type="AlphaFoldDB" id="A0A543DAH8"/>
<feature type="compositionally biased region" description="Low complexity" evidence="1">
    <location>
        <begin position="342"/>
        <end position="352"/>
    </location>
</feature>
<protein>
    <submittedName>
        <fullName evidence="3">Uncharacterized protein</fullName>
    </submittedName>
</protein>
<feature type="compositionally biased region" description="Low complexity" evidence="1">
    <location>
        <begin position="292"/>
        <end position="304"/>
    </location>
</feature>
<sequence>MQLLSASALVPVGVGAVMIGVLILVVLAVRRRAQAPVSRGSGARAARQVAAPPAGAAMAEQPVAAPGPPLAARPAAPVCDAVGNTLEAPAIAEAPTPPAPQPTPPPTPPAARPAEAFPPAPPVVAAPAAAAEPVVPAQAPAPATSSPPHAGSGRTVAAAVAQAFAVRAAASRAGGPPPRTPGRWPDDEVRTPYPFPAPDVAEPGGDRTQQPEPEPADPAVDADSATPPSGQALPGVAAFVPARPAVDEHGWSPVGTNGDAPPEPTADGGTASAAAPVVGEEPAQAVGDEQWSPAGAAEPAPAEPSADERAWSEPVAAAGLVPPRGAVDDEVVPPPRSEHDGAAPPTTARPAAVDARDRLLGVLLDDPERAVGAAVELEDCLRELDRLTDAMRHERGVLRNALHRLADAGLRPAQLARLAGMPLGEVEELLAPAPAEQRA</sequence>
<dbReference type="RefSeq" id="WP_142060148.1">
    <property type="nucleotide sequence ID" value="NZ_VFPA01000004.1"/>
</dbReference>
<keyword evidence="2" id="KW-0472">Membrane</keyword>
<keyword evidence="2" id="KW-1133">Transmembrane helix</keyword>
<dbReference type="EMBL" id="VFPA01000004">
    <property type="protein sequence ID" value="TQM06344.1"/>
    <property type="molecule type" value="Genomic_DNA"/>
</dbReference>
<comment type="caution">
    <text evidence="3">The sequence shown here is derived from an EMBL/GenBank/DDBJ whole genome shotgun (WGS) entry which is preliminary data.</text>
</comment>
<feature type="region of interest" description="Disordered" evidence="1">
    <location>
        <begin position="168"/>
        <end position="352"/>
    </location>
</feature>
<evidence type="ECO:0000256" key="1">
    <source>
        <dbReference type="SAM" id="MobiDB-lite"/>
    </source>
</evidence>
<feature type="region of interest" description="Disordered" evidence="1">
    <location>
        <begin position="92"/>
        <end position="121"/>
    </location>
</feature>
<dbReference type="OrthoDB" id="3579897at2"/>